<keyword evidence="1" id="KW-0472">Membrane</keyword>
<protein>
    <recommendedName>
        <fullName evidence="4">Copper transporter</fullName>
    </recommendedName>
</protein>
<dbReference type="RefSeq" id="XP_033527336.1">
    <property type="nucleotide sequence ID" value="XM_033667547.1"/>
</dbReference>
<evidence type="ECO:0000313" key="2">
    <source>
        <dbReference type="EMBL" id="KAF2132949.1"/>
    </source>
</evidence>
<sequence>MPSGPMPLALNPLFLILFRTAYLFNILIYTAFTVLGLKYCGTVIGLGASIIVAIGSEIAFVYAREEEGRLWKQERYMV</sequence>
<dbReference type="Proteomes" id="UP000799771">
    <property type="component" value="Unassembled WGS sequence"/>
</dbReference>
<organism evidence="2 3">
    <name type="scientific">Dothidotthia symphoricarpi CBS 119687</name>
    <dbReference type="NCBI Taxonomy" id="1392245"/>
    <lineage>
        <taxon>Eukaryota</taxon>
        <taxon>Fungi</taxon>
        <taxon>Dikarya</taxon>
        <taxon>Ascomycota</taxon>
        <taxon>Pezizomycotina</taxon>
        <taxon>Dothideomycetes</taxon>
        <taxon>Pleosporomycetidae</taxon>
        <taxon>Pleosporales</taxon>
        <taxon>Dothidotthiaceae</taxon>
        <taxon>Dothidotthia</taxon>
    </lineage>
</organism>
<feature type="transmembrane region" description="Helical" evidence="1">
    <location>
        <begin position="43"/>
        <end position="63"/>
    </location>
</feature>
<gene>
    <name evidence="2" type="ORF">P153DRAFT_364203</name>
</gene>
<reference evidence="2" key="1">
    <citation type="journal article" date="2020" name="Stud. Mycol.">
        <title>101 Dothideomycetes genomes: a test case for predicting lifestyles and emergence of pathogens.</title>
        <authorList>
            <person name="Haridas S."/>
            <person name="Albert R."/>
            <person name="Binder M."/>
            <person name="Bloem J."/>
            <person name="Labutti K."/>
            <person name="Salamov A."/>
            <person name="Andreopoulos B."/>
            <person name="Baker S."/>
            <person name="Barry K."/>
            <person name="Bills G."/>
            <person name="Bluhm B."/>
            <person name="Cannon C."/>
            <person name="Castanera R."/>
            <person name="Culley D."/>
            <person name="Daum C."/>
            <person name="Ezra D."/>
            <person name="Gonzalez J."/>
            <person name="Henrissat B."/>
            <person name="Kuo A."/>
            <person name="Liang C."/>
            <person name="Lipzen A."/>
            <person name="Lutzoni F."/>
            <person name="Magnuson J."/>
            <person name="Mondo S."/>
            <person name="Nolan M."/>
            <person name="Ohm R."/>
            <person name="Pangilinan J."/>
            <person name="Park H.-J."/>
            <person name="Ramirez L."/>
            <person name="Alfaro M."/>
            <person name="Sun H."/>
            <person name="Tritt A."/>
            <person name="Yoshinaga Y."/>
            <person name="Zwiers L.-H."/>
            <person name="Turgeon B."/>
            <person name="Goodwin S."/>
            <person name="Spatafora J."/>
            <person name="Crous P."/>
            <person name="Grigoriev I."/>
        </authorList>
    </citation>
    <scope>NUCLEOTIDE SEQUENCE</scope>
    <source>
        <strain evidence="2">CBS 119687</strain>
    </source>
</reference>
<evidence type="ECO:0000256" key="1">
    <source>
        <dbReference type="SAM" id="Phobius"/>
    </source>
</evidence>
<dbReference type="GeneID" id="54407979"/>
<dbReference type="AlphaFoldDB" id="A0A6A6ALY9"/>
<feature type="transmembrane region" description="Helical" evidence="1">
    <location>
        <begin position="12"/>
        <end position="37"/>
    </location>
</feature>
<evidence type="ECO:0008006" key="4">
    <source>
        <dbReference type="Google" id="ProtNLM"/>
    </source>
</evidence>
<name>A0A6A6ALY9_9PLEO</name>
<dbReference type="EMBL" id="ML977500">
    <property type="protein sequence ID" value="KAF2132949.1"/>
    <property type="molecule type" value="Genomic_DNA"/>
</dbReference>
<evidence type="ECO:0000313" key="3">
    <source>
        <dbReference type="Proteomes" id="UP000799771"/>
    </source>
</evidence>
<keyword evidence="1" id="KW-1133">Transmembrane helix</keyword>
<dbReference type="OrthoDB" id="3794625at2759"/>
<keyword evidence="1" id="KW-0812">Transmembrane</keyword>
<accession>A0A6A6ALY9</accession>
<proteinExistence type="predicted"/>
<keyword evidence="3" id="KW-1185">Reference proteome</keyword>